<dbReference type="InterPro" id="IPR050845">
    <property type="entry name" value="Cu-binding_ET"/>
</dbReference>
<dbReference type="InterPro" id="IPR008972">
    <property type="entry name" value="Cupredoxin"/>
</dbReference>
<reference evidence="4 5" key="1">
    <citation type="submission" date="2015-04" db="EMBL/GenBank/DDBJ databases">
        <title>The draft genome sequence of Erythrobacter luteus KA37.</title>
        <authorList>
            <person name="Zhuang L."/>
            <person name="Liu Y."/>
            <person name="Shao Z."/>
        </authorList>
    </citation>
    <scope>NUCLEOTIDE SEQUENCE [LARGE SCALE GENOMIC DNA]</scope>
    <source>
        <strain evidence="4 5">KA37</strain>
    </source>
</reference>
<name>A0A0G9N3P3_9SPHN</name>
<dbReference type="InterPro" id="IPR028096">
    <property type="entry name" value="EfeO_Cupredoxin"/>
</dbReference>
<dbReference type="EMBL" id="LBHB01000001">
    <property type="protein sequence ID" value="KLE36128.1"/>
    <property type="molecule type" value="Genomic_DNA"/>
</dbReference>
<accession>A0A0G9N3P3</accession>
<organism evidence="4 5">
    <name type="scientific">Aurantiacibacter luteus</name>
    <dbReference type="NCBI Taxonomy" id="1581420"/>
    <lineage>
        <taxon>Bacteria</taxon>
        <taxon>Pseudomonadati</taxon>
        <taxon>Pseudomonadota</taxon>
        <taxon>Alphaproteobacteria</taxon>
        <taxon>Sphingomonadales</taxon>
        <taxon>Erythrobacteraceae</taxon>
        <taxon>Aurantiacibacter</taxon>
    </lineage>
</organism>
<dbReference type="AlphaFoldDB" id="A0A0G9N3P3"/>
<sequence>MPTTLTPQIAPASTAFAQAQRIEVTLSNFAFAPQTLSLRAGQPVVLVLTNASNGGHNFAAPDFFAATQIAQSDAAVIADGQVEVAANSSVELRLVPRAGAYDVECTHFGHSIRGMIGSIVVR</sequence>
<keyword evidence="1" id="KW-0479">Metal-binding</keyword>
<evidence type="ECO:0000259" key="3">
    <source>
        <dbReference type="Pfam" id="PF13473"/>
    </source>
</evidence>
<feature type="domain" description="EfeO-type cupredoxin-like" evidence="3">
    <location>
        <begin position="13"/>
        <end position="105"/>
    </location>
</feature>
<dbReference type="Proteomes" id="UP000053464">
    <property type="component" value="Unassembled WGS sequence"/>
</dbReference>
<dbReference type="GO" id="GO:0046872">
    <property type="term" value="F:metal ion binding"/>
    <property type="evidence" value="ECO:0007669"/>
    <property type="project" value="UniProtKB-KW"/>
</dbReference>
<evidence type="ECO:0000256" key="1">
    <source>
        <dbReference type="ARBA" id="ARBA00022723"/>
    </source>
</evidence>
<dbReference type="PANTHER" id="PTHR38439">
    <property type="entry name" value="AURACYANIN-B"/>
    <property type="match status" value="1"/>
</dbReference>
<evidence type="ECO:0000313" key="5">
    <source>
        <dbReference type="Proteomes" id="UP000053464"/>
    </source>
</evidence>
<dbReference type="PATRIC" id="fig|1581420.6.peg.1096"/>
<comment type="caution">
    <text evidence="4">The sequence shown here is derived from an EMBL/GenBank/DDBJ whole genome shotgun (WGS) entry which is preliminary data.</text>
</comment>
<gene>
    <name evidence="4" type="ORF">AAW00_05440</name>
</gene>
<protein>
    <recommendedName>
        <fullName evidence="3">EfeO-type cupredoxin-like domain-containing protein</fullName>
    </recommendedName>
</protein>
<proteinExistence type="predicted"/>
<keyword evidence="5" id="KW-1185">Reference proteome</keyword>
<dbReference type="STRING" id="1581420.AAW00_05440"/>
<keyword evidence="2" id="KW-0186">Copper</keyword>
<evidence type="ECO:0000313" key="4">
    <source>
        <dbReference type="EMBL" id="KLE36128.1"/>
    </source>
</evidence>
<dbReference type="Gene3D" id="2.60.40.420">
    <property type="entry name" value="Cupredoxins - blue copper proteins"/>
    <property type="match status" value="1"/>
</dbReference>
<dbReference type="Pfam" id="PF13473">
    <property type="entry name" value="Cupredoxin_1"/>
    <property type="match status" value="1"/>
</dbReference>
<evidence type="ECO:0000256" key="2">
    <source>
        <dbReference type="ARBA" id="ARBA00023008"/>
    </source>
</evidence>
<dbReference type="PANTHER" id="PTHR38439:SF3">
    <property type="entry name" value="COPPER-RESISTANT CUPROPROTEIN COPI"/>
    <property type="match status" value="1"/>
</dbReference>
<dbReference type="SUPFAM" id="SSF49503">
    <property type="entry name" value="Cupredoxins"/>
    <property type="match status" value="1"/>
</dbReference>